<evidence type="ECO:0000313" key="3">
    <source>
        <dbReference type="Proteomes" id="UP000617145"/>
    </source>
</evidence>
<comment type="caution">
    <text evidence="2">The sequence shown here is derived from an EMBL/GenBank/DDBJ whole genome shotgun (WGS) entry which is preliminary data.</text>
</comment>
<sequence length="66" mass="6793">MTILDTSSLPRRSVALTPRAAASVLAAVALLIVLGVPALTAPDADLDNGNWRGNSAGAIARDVRLR</sequence>
<feature type="transmembrane region" description="Helical" evidence="1">
    <location>
        <begin position="20"/>
        <end position="41"/>
    </location>
</feature>
<reference evidence="2" key="2">
    <citation type="submission" date="2020-09" db="EMBL/GenBank/DDBJ databases">
        <authorList>
            <person name="Sun Q."/>
            <person name="Zhou Y."/>
        </authorList>
    </citation>
    <scope>NUCLEOTIDE SEQUENCE</scope>
    <source>
        <strain evidence="2">CGMCC 1.15762</strain>
    </source>
</reference>
<dbReference type="Proteomes" id="UP000617145">
    <property type="component" value="Unassembled WGS sequence"/>
</dbReference>
<gene>
    <name evidence="2" type="ORF">GCM10011415_25300</name>
</gene>
<organism evidence="2 3">
    <name type="scientific">Salipiger pallidus</name>
    <dbReference type="NCBI Taxonomy" id="1775170"/>
    <lineage>
        <taxon>Bacteria</taxon>
        <taxon>Pseudomonadati</taxon>
        <taxon>Pseudomonadota</taxon>
        <taxon>Alphaproteobacteria</taxon>
        <taxon>Rhodobacterales</taxon>
        <taxon>Roseobacteraceae</taxon>
        <taxon>Salipiger</taxon>
    </lineage>
</organism>
<dbReference type="AlphaFoldDB" id="A0A8J2ZKH1"/>
<dbReference type="EMBL" id="BMJV01000005">
    <property type="protein sequence ID" value="GGG75654.1"/>
    <property type="molecule type" value="Genomic_DNA"/>
</dbReference>
<keyword evidence="1" id="KW-0472">Membrane</keyword>
<evidence type="ECO:0000313" key="2">
    <source>
        <dbReference type="EMBL" id="GGG75654.1"/>
    </source>
</evidence>
<proteinExistence type="predicted"/>
<evidence type="ECO:0000256" key="1">
    <source>
        <dbReference type="SAM" id="Phobius"/>
    </source>
</evidence>
<keyword evidence="3" id="KW-1185">Reference proteome</keyword>
<name>A0A8J2ZKH1_9RHOB</name>
<protein>
    <submittedName>
        <fullName evidence="2">Uncharacterized protein</fullName>
    </submittedName>
</protein>
<keyword evidence="1" id="KW-0812">Transmembrane</keyword>
<dbReference type="RefSeq" id="WP_188790592.1">
    <property type="nucleotide sequence ID" value="NZ_BMJV01000005.1"/>
</dbReference>
<accession>A0A8J2ZKH1</accession>
<reference evidence="2" key="1">
    <citation type="journal article" date="2014" name="Int. J. Syst. Evol. Microbiol.">
        <title>Complete genome sequence of Corynebacterium casei LMG S-19264T (=DSM 44701T), isolated from a smear-ripened cheese.</title>
        <authorList>
            <consortium name="US DOE Joint Genome Institute (JGI-PGF)"/>
            <person name="Walter F."/>
            <person name="Albersmeier A."/>
            <person name="Kalinowski J."/>
            <person name="Ruckert C."/>
        </authorList>
    </citation>
    <scope>NUCLEOTIDE SEQUENCE</scope>
    <source>
        <strain evidence="2">CGMCC 1.15762</strain>
    </source>
</reference>
<keyword evidence="1" id="KW-1133">Transmembrane helix</keyword>